<gene>
    <name evidence="4" type="ORF">PDIG_89620</name>
</gene>
<accession>K9F5V8</accession>
<organism evidence="4 5">
    <name type="scientific">Penicillium digitatum (strain PHI26 / CECT 20796)</name>
    <name type="common">Green mold</name>
    <dbReference type="NCBI Taxonomy" id="1170229"/>
    <lineage>
        <taxon>Eukaryota</taxon>
        <taxon>Fungi</taxon>
        <taxon>Dikarya</taxon>
        <taxon>Ascomycota</taxon>
        <taxon>Pezizomycotina</taxon>
        <taxon>Eurotiomycetes</taxon>
        <taxon>Eurotiomycetidae</taxon>
        <taxon>Eurotiales</taxon>
        <taxon>Aspergillaceae</taxon>
        <taxon>Penicillium</taxon>
    </lineage>
</organism>
<evidence type="ECO:0000313" key="5">
    <source>
        <dbReference type="Proteomes" id="UP000009882"/>
    </source>
</evidence>
<comment type="caution">
    <text evidence="4">The sequence shown here is derived from an EMBL/GenBank/DDBJ whole genome shotgun (WGS) entry which is preliminary data.</text>
</comment>
<evidence type="ECO:0000256" key="1">
    <source>
        <dbReference type="ARBA" id="ARBA00022574"/>
    </source>
</evidence>
<proteinExistence type="predicted"/>
<dbReference type="eggNOG" id="KOG0271">
    <property type="taxonomic scope" value="Eukaryota"/>
</dbReference>
<dbReference type="Pfam" id="PF00400">
    <property type="entry name" value="WD40"/>
    <property type="match status" value="2"/>
</dbReference>
<dbReference type="OMA" id="WITWNTH"/>
<name>K9F5V8_PEND2</name>
<evidence type="ECO:0000256" key="3">
    <source>
        <dbReference type="PROSITE-ProRule" id="PRU00221"/>
    </source>
</evidence>
<dbReference type="InterPro" id="IPR019775">
    <property type="entry name" value="WD40_repeat_CS"/>
</dbReference>
<dbReference type="STRING" id="1170229.K9F5V8"/>
<dbReference type="Gene3D" id="2.130.10.10">
    <property type="entry name" value="YVTN repeat-like/Quinoprotein amine dehydrogenase"/>
    <property type="match status" value="1"/>
</dbReference>
<protein>
    <submittedName>
        <fullName evidence="4">Actin cortical patch component, putative</fullName>
    </submittedName>
</protein>
<dbReference type="SMART" id="SM00320">
    <property type="entry name" value="WD40"/>
    <property type="match status" value="2"/>
</dbReference>
<dbReference type="PANTHER" id="PTHR19848">
    <property type="entry name" value="WD40 REPEAT PROTEIN"/>
    <property type="match status" value="1"/>
</dbReference>
<dbReference type="InParanoid" id="K9F5V8"/>
<dbReference type="Proteomes" id="UP000009882">
    <property type="component" value="Unassembled WGS sequence"/>
</dbReference>
<evidence type="ECO:0000256" key="2">
    <source>
        <dbReference type="ARBA" id="ARBA00022737"/>
    </source>
</evidence>
<feature type="repeat" description="WD" evidence="3">
    <location>
        <begin position="54"/>
        <end position="95"/>
    </location>
</feature>
<keyword evidence="2" id="KW-0677">Repeat</keyword>
<dbReference type="PROSITE" id="PS50082">
    <property type="entry name" value="WD_REPEATS_2"/>
    <property type="match status" value="2"/>
</dbReference>
<feature type="repeat" description="WD" evidence="3">
    <location>
        <begin position="12"/>
        <end position="53"/>
    </location>
</feature>
<dbReference type="AlphaFoldDB" id="K9F5V8"/>
<dbReference type="EMBL" id="AKCT01000333">
    <property type="protein sequence ID" value="EKV04399.1"/>
    <property type="molecule type" value="Genomic_DNA"/>
</dbReference>
<dbReference type="HOGENOM" id="CLU_000288_57_19_1"/>
<dbReference type="PROSITE" id="PS00678">
    <property type="entry name" value="WD_REPEATS_1"/>
    <property type="match status" value="2"/>
</dbReference>
<sequence>MADDWSSCLQSLEGHSGSVLSVAWSPDGSRLASASDNKTVTIWDLVTGQCTSILEGHSNFVMSIAWSPDGSRLASASDNKTVTIWDLVTGQCTSTLAANSPEGVQFDKVNLNHLHTSVGTFNLENSVSINASLDRSAPLPNQTGYGLNDDRTWITYKGENLLWLPSECRPAALSRSTISSNIAIGCSSGRVLIFDFSQETPVMTPVITPQTSRFLSKAGGYRRCTIFSRFFSRE</sequence>
<dbReference type="PANTHER" id="PTHR19848:SF8">
    <property type="entry name" value="F-BOX AND WD REPEAT DOMAIN CONTAINING 7"/>
    <property type="match status" value="1"/>
</dbReference>
<dbReference type="InterPro" id="IPR015943">
    <property type="entry name" value="WD40/YVTN_repeat-like_dom_sf"/>
</dbReference>
<keyword evidence="1 3" id="KW-0853">WD repeat</keyword>
<keyword evidence="5" id="KW-1185">Reference proteome</keyword>
<dbReference type="PROSITE" id="PS50294">
    <property type="entry name" value="WD_REPEATS_REGION"/>
    <property type="match status" value="2"/>
</dbReference>
<dbReference type="SUPFAM" id="SSF50978">
    <property type="entry name" value="WD40 repeat-like"/>
    <property type="match status" value="1"/>
</dbReference>
<reference evidence="5" key="1">
    <citation type="journal article" date="2012" name="BMC Genomics">
        <title>Genome sequence of the necrotrophic fungus Penicillium digitatum, the main postharvest pathogen of citrus.</title>
        <authorList>
            <person name="Marcet-Houben M."/>
            <person name="Ballester A.-R."/>
            <person name="de la Fuente B."/>
            <person name="Harries E."/>
            <person name="Marcos J.F."/>
            <person name="Gonzalez-Candelas L."/>
            <person name="Gabaldon T."/>
        </authorList>
    </citation>
    <scope>NUCLEOTIDE SEQUENCE [LARGE SCALE GENOMIC DNA]</scope>
    <source>
        <strain evidence="5">PHI26 / CECT 20796</strain>
    </source>
</reference>
<evidence type="ECO:0000313" key="4">
    <source>
        <dbReference type="EMBL" id="EKV04399.1"/>
    </source>
</evidence>
<dbReference type="OrthoDB" id="4362147at2759"/>
<dbReference type="InterPro" id="IPR001680">
    <property type="entry name" value="WD40_rpt"/>
</dbReference>
<dbReference type="InterPro" id="IPR036322">
    <property type="entry name" value="WD40_repeat_dom_sf"/>
</dbReference>